<keyword evidence="2" id="KW-0680">Restriction system</keyword>
<dbReference type="Pfam" id="PF01420">
    <property type="entry name" value="Methylase_S"/>
    <property type="match status" value="2"/>
</dbReference>
<evidence type="ECO:0000256" key="1">
    <source>
        <dbReference type="ARBA" id="ARBA00010923"/>
    </source>
</evidence>
<evidence type="ECO:0000313" key="5">
    <source>
        <dbReference type="EMBL" id="GAL63760.1"/>
    </source>
</evidence>
<proteinExistence type="inferred from homology"/>
<accession>A0A090VG43</accession>
<evidence type="ECO:0000313" key="6">
    <source>
        <dbReference type="Proteomes" id="UP000029644"/>
    </source>
</evidence>
<comment type="similarity">
    <text evidence="1">Belongs to the type-I restriction system S methylase family.</text>
</comment>
<organism evidence="5 6">
    <name type="scientific">Algibacter lectus</name>
    <dbReference type="NCBI Taxonomy" id="221126"/>
    <lineage>
        <taxon>Bacteria</taxon>
        <taxon>Pseudomonadati</taxon>
        <taxon>Bacteroidota</taxon>
        <taxon>Flavobacteriia</taxon>
        <taxon>Flavobacteriales</taxon>
        <taxon>Flavobacteriaceae</taxon>
        <taxon>Algibacter</taxon>
    </lineage>
</organism>
<dbReference type="Gene3D" id="1.10.287.1120">
    <property type="entry name" value="Bipartite methylase S protein"/>
    <property type="match status" value="1"/>
</dbReference>
<evidence type="ECO:0000256" key="2">
    <source>
        <dbReference type="ARBA" id="ARBA00022747"/>
    </source>
</evidence>
<dbReference type="PANTHER" id="PTHR30408:SF12">
    <property type="entry name" value="TYPE I RESTRICTION ENZYME MJAVIII SPECIFICITY SUBUNIT"/>
    <property type="match status" value="1"/>
</dbReference>
<gene>
    <name evidence="5" type="ORF">JCM19300_2796</name>
</gene>
<keyword evidence="5" id="KW-0378">Hydrolase</keyword>
<sequence length="436" mass="49298">MEKYNKYKDSGIEWLGIIPEHWEVKRIKDCASKVKTGTTPSSKDGDYFSDGTENWFTPVDIKNNVINSSTRKVVKKSFIDNQISLFDQNSIYLIGIGGTLGNVAISTTKSSCNQQINVITFDDSICVPKFNFYQLIVVGNTLLSWCNYTTMPIFTQTATKQLELALPPIREQRQIANYLDTKTTAIDKKVNLLQQKIKHYKAYRKTLINETVTKGLDKTVKLKDSGIDWIGEIPEHWEVKRLKDVSKIFTGNSISDKSLFETNKDANNYIATKDINIHTKGVNYDNGVYIPKIDKSFKVTKKNTSLICLEGASAGKKLTFVDREVAFVNKLCAIKSFDKNVFDKYIFYSLQTDLFNSQFFELLSGLIGGVSLGLLKYFNILVPAIKEQQQIANYLDTKTTSIDKIVKNIETQIATLKELRKTLINEVVTGKVKVSA</sequence>
<dbReference type="Proteomes" id="UP000029644">
    <property type="component" value="Unassembled WGS sequence"/>
</dbReference>
<feature type="domain" description="Type I restriction modification DNA specificity" evidence="4">
    <location>
        <begin position="19"/>
        <end position="188"/>
    </location>
</feature>
<dbReference type="InterPro" id="IPR052021">
    <property type="entry name" value="Type-I_RS_S_subunit"/>
</dbReference>
<dbReference type="OrthoDB" id="667970at2"/>
<reference evidence="5 6" key="1">
    <citation type="journal article" date="2014" name="Genome Announc.">
        <title>Draft Genome Sequences of Marine Flavobacterium Algibacter lectus Strains SS8 and NR4.</title>
        <authorList>
            <person name="Takatani N."/>
            <person name="Nakanishi M."/>
            <person name="Meirelles P."/>
            <person name="Mino S."/>
            <person name="Suda W."/>
            <person name="Oshima K."/>
            <person name="Hattori M."/>
            <person name="Ohkuma M."/>
            <person name="Hosokawa M."/>
            <person name="Miyashita K."/>
            <person name="Thompson F.L."/>
            <person name="Niwa A."/>
            <person name="Sawabe T."/>
            <person name="Sawabe T."/>
        </authorList>
    </citation>
    <scope>NUCLEOTIDE SEQUENCE [LARGE SCALE GENOMIC DNA]</scope>
    <source>
        <strain evidence="5 6">JCM 19300</strain>
    </source>
</reference>
<dbReference type="EC" id="3.1.21.3" evidence="5"/>
<dbReference type="RefSeq" id="WP_042505616.1">
    <property type="nucleotide sequence ID" value="NZ_BBNQ01000013.1"/>
</dbReference>
<keyword evidence="3" id="KW-0238">DNA-binding</keyword>
<dbReference type="GO" id="GO:0009035">
    <property type="term" value="F:type I site-specific deoxyribonuclease activity"/>
    <property type="evidence" value="ECO:0007669"/>
    <property type="project" value="UniProtKB-EC"/>
</dbReference>
<comment type="caution">
    <text evidence="5">The sequence shown here is derived from an EMBL/GenBank/DDBJ whole genome shotgun (WGS) entry which is preliminary data.</text>
</comment>
<evidence type="ECO:0000259" key="4">
    <source>
        <dbReference type="Pfam" id="PF01420"/>
    </source>
</evidence>
<dbReference type="GO" id="GO:0003677">
    <property type="term" value="F:DNA binding"/>
    <property type="evidence" value="ECO:0007669"/>
    <property type="project" value="UniProtKB-KW"/>
</dbReference>
<dbReference type="Gene3D" id="3.90.220.20">
    <property type="entry name" value="DNA methylase specificity domains"/>
    <property type="match status" value="2"/>
</dbReference>
<dbReference type="EMBL" id="BBNQ01000013">
    <property type="protein sequence ID" value="GAL63760.1"/>
    <property type="molecule type" value="Genomic_DNA"/>
</dbReference>
<dbReference type="REBASE" id="98173">
    <property type="entry name" value="S.AleSS8ORF2795P"/>
</dbReference>
<evidence type="ECO:0000256" key="3">
    <source>
        <dbReference type="ARBA" id="ARBA00023125"/>
    </source>
</evidence>
<protein>
    <submittedName>
        <fullName evidence="5">Type I restriction-modification system specificity subunit S</fullName>
        <ecNumber evidence="5">3.1.21.3</ecNumber>
    </submittedName>
</protein>
<dbReference type="PANTHER" id="PTHR30408">
    <property type="entry name" value="TYPE-1 RESTRICTION ENZYME ECOKI SPECIFICITY PROTEIN"/>
    <property type="match status" value="1"/>
</dbReference>
<dbReference type="GO" id="GO:0009307">
    <property type="term" value="P:DNA restriction-modification system"/>
    <property type="evidence" value="ECO:0007669"/>
    <property type="project" value="UniProtKB-KW"/>
</dbReference>
<feature type="domain" description="Type I restriction modification DNA specificity" evidence="4">
    <location>
        <begin position="234"/>
        <end position="413"/>
    </location>
</feature>
<name>A0A090VG43_9FLAO</name>
<dbReference type="InterPro" id="IPR044946">
    <property type="entry name" value="Restrct_endonuc_typeI_TRD_sf"/>
</dbReference>
<dbReference type="InterPro" id="IPR000055">
    <property type="entry name" value="Restrct_endonuc_typeI_TRD"/>
</dbReference>
<dbReference type="AlphaFoldDB" id="A0A090VG43"/>
<dbReference type="CDD" id="cd17290">
    <property type="entry name" value="RMtype1_S_AleSS8ORF2795P_TRD1-CR1_like"/>
    <property type="match status" value="1"/>
</dbReference>
<dbReference type="SUPFAM" id="SSF116734">
    <property type="entry name" value="DNA methylase specificity domain"/>
    <property type="match status" value="2"/>
</dbReference>